<keyword evidence="4" id="KW-0456">Lyase</keyword>
<dbReference type="PANTHER" id="PTHR11482">
    <property type="entry name" value="ARGININE/DIAMINOPIMELATE/ORNITHINE DECARBOXYLASE"/>
    <property type="match status" value="1"/>
</dbReference>
<organism evidence="7 8">
    <name type="scientific">Dasania phycosphaerae</name>
    <dbReference type="NCBI Taxonomy" id="2950436"/>
    <lineage>
        <taxon>Bacteria</taxon>
        <taxon>Pseudomonadati</taxon>
        <taxon>Pseudomonadota</taxon>
        <taxon>Gammaproteobacteria</taxon>
        <taxon>Cellvibrionales</taxon>
        <taxon>Spongiibacteraceae</taxon>
        <taxon>Dasania</taxon>
    </lineage>
</organism>
<evidence type="ECO:0000313" key="8">
    <source>
        <dbReference type="Proteomes" id="UP001069090"/>
    </source>
</evidence>
<dbReference type="InterPro" id="IPR000183">
    <property type="entry name" value="Orn/DAP/Arg_de-COase"/>
</dbReference>
<dbReference type="Proteomes" id="UP001069090">
    <property type="component" value="Unassembled WGS sequence"/>
</dbReference>
<dbReference type="Gene3D" id="3.20.20.10">
    <property type="entry name" value="Alanine racemase"/>
    <property type="match status" value="1"/>
</dbReference>
<dbReference type="CDD" id="cd00622">
    <property type="entry name" value="PLPDE_III_ODC"/>
    <property type="match status" value="1"/>
</dbReference>
<dbReference type="PANTHER" id="PTHR11482:SF6">
    <property type="entry name" value="ORNITHINE DECARBOXYLASE 1-RELATED"/>
    <property type="match status" value="1"/>
</dbReference>
<dbReference type="FunFam" id="3.20.20.10:FF:000008">
    <property type="entry name" value="Ornithine decarboxylase"/>
    <property type="match status" value="1"/>
</dbReference>
<feature type="active site" description="Proton donor" evidence="5">
    <location>
        <position position="323"/>
    </location>
</feature>
<evidence type="ECO:0000313" key="7">
    <source>
        <dbReference type="EMBL" id="MCZ0866877.1"/>
    </source>
</evidence>
<dbReference type="SUPFAM" id="SSF50621">
    <property type="entry name" value="Alanine racemase C-terminal domain-like"/>
    <property type="match status" value="1"/>
</dbReference>
<dbReference type="SUPFAM" id="SSF51419">
    <property type="entry name" value="PLP-binding barrel"/>
    <property type="match status" value="1"/>
</dbReference>
<reference evidence="7 8" key="1">
    <citation type="submission" date="2022-12" db="EMBL/GenBank/DDBJ databases">
        <title>Dasania phycosphaerae sp. nov., isolated from particulate material of the south coast of Korea.</title>
        <authorList>
            <person name="Jiang Y."/>
        </authorList>
    </citation>
    <scope>NUCLEOTIDE SEQUENCE [LARGE SCALE GENOMIC DNA]</scope>
    <source>
        <strain evidence="7 8">GY-19</strain>
    </source>
</reference>
<dbReference type="GO" id="GO:0033387">
    <property type="term" value="P:putrescine biosynthetic process from arginine, via ornithine"/>
    <property type="evidence" value="ECO:0007669"/>
    <property type="project" value="TreeGrafter"/>
</dbReference>
<dbReference type="GO" id="GO:0004586">
    <property type="term" value="F:ornithine decarboxylase activity"/>
    <property type="evidence" value="ECO:0007669"/>
    <property type="project" value="TreeGrafter"/>
</dbReference>
<evidence type="ECO:0000256" key="4">
    <source>
        <dbReference type="ARBA" id="ARBA00023239"/>
    </source>
</evidence>
<dbReference type="GO" id="GO:0005737">
    <property type="term" value="C:cytoplasm"/>
    <property type="evidence" value="ECO:0007669"/>
    <property type="project" value="TreeGrafter"/>
</dbReference>
<comment type="caution">
    <text evidence="7">The sequence shown here is derived from an EMBL/GenBank/DDBJ whole genome shotgun (WGS) entry which is preliminary data.</text>
</comment>
<evidence type="ECO:0000259" key="6">
    <source>
        <dbReference type="Pfam" id="PF02784"/>
    </source>
</evidence>
<accession>A0A9J6RS30</accession>
<dbReference type="EMBL" id="JAPTGG010000018">
    <property type="protein sequence ID" value="MCZ0866877.1"/>
    <property type="molecule type" value="Genomic_DNA"/>
</dbReference>
<keyword evidence="3 5" id="KW-0663">Pyridoxal phosphate</keyword>
<dbReference type="InterPro" id="IPR029066">
    <property type="entry name" value="PLP-binding_barrel"/>
</dbReference>
<proteinExistence type="inferred from homology"/>
<dbReference type="InterPro" id="IPR002433">
    <property type="entry name" value="Orn_de-COase"/>
</dbReference>
<dbReference type="InterPro" id="IPR009006">
    <property type="entry name" value="Ala_racemase/Decarboxylase_C"/>
</dbReference>
<evidence type="ECO:0000256" key="1">
    <source>
        <dbReference type="ARBA" id="ARBA00001933"/>
    </source>
</evidence>
<sequence>MSTIEILPAQLGEYYQAMTKEHGSPLLVLDRNKVRSRYRELCEALPNVELYYAMKSQCEPAFLEVLIAEGAGIDIATNGEIAILQQLEHRPKQLIHTHPFKKDADIRAALDFDCNTFVVDCVEELDKFAAYADKVELLLRVSCQNSAAKIDLSKKFGCHEASVASVLDEARRRGLTVKGLSFHVGSQCGSADMHVDAIALCARFFSSHPYLTCLDIGGGFPAPYDKTVVNLLDFCAPIRAALQQLDSRIRIIAEPGRCLSAPCFYSVATIMGVAAAEKAQWYFLDDGVYGSFSGAFYSGNRYPLQVFSDAAPESNAVLAGPTCDSVDVIYEDVMLPKLAINDVVVGPCMGAYTTVTASEFNAIAKPKLLIRDGHIEAVKQLQARS</sequence>
<evidence type="ECO:0000256" key="3">
    <source>
        <dbReference type="ARBA" id="ARBA00022898"/>
    </source>
</evidence>
<protein>
    <submittedName>
        <fullName evidence="7">Type III PLP-dependent enzyme</fullName>
    </submittedName>
</protein>
<comment type="cofactor">
    <cofactor evidence="1 5">
        <name>pyridoxal 5'-phosphate</name>
        <dbReference type="ChEBI" id="CHEBI:597326"/>
    </cofactor>
</comment>
<dbReference type="PRINTS" id="PR01179">
    <property type="entry name" value="ODADCRBXLASE"/>
</dbReference>
<keyword evidence="8" id="KW-1185">Reference proteome</keyword>
<dbReference type="Pfam" id="PF02784">
    <property type="entry name" value="Orn_Arg_deC_N"/>
    <property type="match status" value="1"/>
</dbReference>
<dbReference type="InterPro" id="IPR022644">
    <property type="entry name" value="De-COase2_N"/>
</dbReference>
<dbReference type="AlphaFoldDB" id="A0A9J6RS30"/>
<name>A0A9J6RS30_9GAMM</name>
<dbReference type="RefSeq" id="WP_258332828.1">
    <property type="nucleotide sequence ID" value="NZ_JAPTGG010000018.1"/>
</dbReference>
<evidence type="ECO:0000256" key="5">
    <source>
        <dbReference type="PIRSR" id="PIRSR600183-50"/>
    </source>
</evidence>
<feature type="domain" description="Orn/DAP/Arg decarboxylase 2 N-terminal" evidence="6">
    <location>
        <begin position="32"/>
        <end position="261"/>
    </location>
</feature>
<feature type="modified residue" description="N6-(pyridoxal phosphate)lysine" evidence="5">
    <location>
        <position position="55"/>
    </location>
</feature>
<dbReference type="PRINTS" id="PR01182">
    <property type="entry name" value="ORNDCRBXLASE"/>
</dbReference>
<evidence type="ECO:0000256" key="2">
    <source>
        <dbReference type="ARBA" id="ARBA00008872"/>
    </source>
</evidence>
<dbReference type="Gene3D" id="2.40.37.10">
    <property type="entry name" value="Lyase, Ornithine Decarboxylase, Chain A, domain 1"/>
    <property type="match status" value="1"/>
</dbReference>
<comment type="similarity">
    <text evidence="2">Belongs to the Orn/Lys/Arg decarboxylase class-II family.</text>
</comment>
<gene>
    <name evidence="7" type="ORF">O0V09_16840</name>
</gene>